<evidence type="ECO:0000256" key="6">
    <source>
        <dbReference type="ARBA" id="ARBA00022692"/>
    </source>
</evidence>
<evidence type="ECO:0000256" key="3">
    <source>
        <dbReference type="ARBA" id="ARBA00022475"/>
    </source>
</evidence>
<organism evidence="20 21">
    <name type="scientific">Staphylococcus succinus</name>
    <dbReference type="NCBI Taxonomy" id="61015"/>
    <lineage>
        <taxon>Bacteria</taxon>
        <taxon>Bacillati</taxon>
        <taxon>Bacillota</taxon>
        <taxon>Bacilli</taxon>
        <taxon>Bacillales</taxon>
        <taxon>Staphylococcaceae</taxon>
        <taxon>Staphylococcus</taxon>
    </lineage>
</organism>
<feature type="transmembrane region" description="Helical" evidence="19">
    <location>
        <begin position="46"/>
        <end position="65"/>
    </location>
</feature>
<accession>A0A9Q6HQB3</accession>
<keyword evidence="6 19" id="KW-0812">Transmembrane</keyword>
<evidence type="ECO:0000256" key="12">
    <source>
        <dbReference type="ARBA" id="ARBA00023136"/>
    </source>
</evidence>
<evidence type="ECO:0000256" key="8">
    <source>
        <dbReference type="ARBA" id="ARBA00022777"/>
    </source>
</evidence>
<evidence type="ECO:0000256" key="14">
    <source>
        <dbReference type="ARBA" id="ARBA00023264"/>
    </source>
</evidence>
<keyword evidence="3" id="KW-1003">Cell membrane</keyword>
<dbReference type="Pfam" id="PF01219">
    <property type="entry name" value="DAGK_prokar"/>
    <property type="match status" value="1"/>
</dbReference>
<evidence type="ECO:0000256" key="2">
    <source>
        <dbReference type="ARBA" id="ARBA00005967"/>
    </source>
</evidence>
<keyword evidence="14" id="KW-1208">Phospholipid metabolism</keyword>
<gene>
    <name evidence="20" type="ORF">BU058_04240</name>
</gene>
<protein>
    <submittedName>
        <fullName evidence="20">Diacylglycerol kinase family protein</fullName>
    </submittedName>
</protein>
<keyword evidence="5" id="KW-0808">Transferase</keyword>
<feature type="binding site" evidence="17">
    <location>
        <position position="66"/>
    </location>
    <ligand>
        <name>ATP</name>
        <dbReference type="ChEBI" id="CHEBI:30616"/>
    </ligand>
</feature>
<evidence type="ECO:0000256" key="1">
    <source>
        <dbReference type="ARBA" id="ARBA00004651"/>
    </source>
</evidence>
<dbReference type="PROSITE" id="PS01069">
    <property type="entry name" value="DAGK_PROKAR"/>
    <property type="match status" value="1"/>
</dbReference>
<keyword evidence="13" id="KW-0594">Phospholipid biosynthesis</keyword>
<keyword evidence="4" id="KW-0444">Lipid biosynthesis</keyword>
<feature type="binding site" evidence="17">
    <location>
        <begin position="84"/>
        <end position="85"/>
    </location>
    <ligand>
        <name>ATP</name>
        <dbReference type="ChEBI" id="CHEBI:30616"/>
    </ligand>
</feature>
<feature type="transmembrane region" description="Helical" evidence="19">
    <location>
        <begin position="86"/>
        <end position="110"/>
    </location>
</feature>
<reference evidence="20 21" key="1">
    <citation type="journal article" date="2016" name="Front. Microbiol.">
        <title>Comprehensive Phylogenetic Analysis of Bovine Non-aureus Staphylococci Species Based on Whole-Genome Sequencing.</title>
        <authorList>
            <person name="Naushad S."/>
            <person name="Barkema H.W."/>
            <person name="Luby C."/>
            <person name="Condas L.A."/>
            <person name="Nobrega D.B."/>
            <person name="Carson D.A."/>
            <person name="De Buck J."/>
        </authorList>
    </citation>
    <scope>NUCLEOTIDE SEQUENCE [LARGE SCALE GENOMIC DNA]</scope>
    <source>
        <strain evidence="20 21">SNUC 1231</strain>
    </source>
</reference>
<feature type="binding site" evidence="17">
    <location>
        <position position="6"/>
    </location>
    <ligand>
        <name>ATP</name>
        <dbReference type="ChEBI" id="CHEBI:30616"/>
    </ligand>
</feature>
<dbReference type="CDD" id="cd14265">
    <property type="entry name" value="UDPK_IM_like"/>
    <property type="match status" value="1"/>
</dbReference>
<dbReference type="GO" id="GO:0005886">
    <property type="term" value="C:plasma membrane"/>
    <property type="evidence" value="ECO:0007669"/>
    <property type="project" value="UniProtKB-SubCell"/>
</dbReference>
<evidence type="ECO:0000256" key="16">
    <source>
        <dbReference type="PIRSR" id="PIRSR600829-2"/>
    </source>
</evidence>
<dbReference type="GO" id="GO:0046872">
    <property type="term" value="F:metal ion binding"/>
    <property type="evidence" value="ECO:0007669"/>
    <property type="project" value="UniProtKB-KW"/>
</dbReference>
<comment type="caution">
    <text evidence="20">The sequence shown here is derived from an EMBL/GenBank/DDBJ whole genome shotgun (WGS) entry which is preliminary data.</text>
</comment>
<keyword evidence="18" id="KW-0460">Magnesium</keyword>
<sequence>MKRFNYALQGMHVLLNKDNKFLLHLISALIVVICGVWFGISRVDWIFIILAIGIVLAFEAINTALEYVVDLVTDDYHILAKKAKDVAAFSVMIASAIAFAIGLLIFLPYVF</sequence>
<keyword evidence="7 17" id="KW-0547">Nucleotide-binding</keyword>
<dbReference type="EMBL" id="PZFQ01000010">
    <property type="protein sequence ID" value="PTI76447.1"/>
    <property type="molecule type" value="Genomic_DNA"/>
</dbReference>
<feature type="active site" description="Proton acceptor" evidence="15">
    <location>
        <position position="59"/>
    </location>
</feature>
<proteinExistence type="inferred from homology"/>
<dbReference type="Proteomes" id="UP000241960">
    <property type="component" value="Unassembled WGS sequence"/>
</dbReference>
<evidence type="ECO:0000256" key="18">
    <source>
        <dbReference type="PIRSR" id="PIRSR600829-4"/>
    </source>
</evidence>
<keyword evidence="10 19" id="KW-1133">Transmembrane helix</keyword>
<evidence type="ECO:0000313" key="20">
    <source>
        <dbReference type="EMBL" id="PTI76447.1"/>
    </source>
</evidence>
<feature type="binding site" evidence="18">
    <location>
        <position position="66"/>
    </location>
    <ligand>
        <name>a divalent metal cation</name>
        <dbReference type="ChEBI" id="CHEBI:60240"/>
    </ligand>
</feature>
<feature type="binding site" evidence="16">
    <location>
        <position position="59"/>
    </location>
    <ligand>
        <name>substrate</name>
    </ligand>
</feature>
<evidence type="ECO:0000256" key="10">
    <source>
        <dbReference type="ARBA" id="ARBA00022989"/>
    </source>
</evidence>
<dbReference type="GO" id="GO:0016301">
    <property type="term" value="F:kinase activity"/>
    <property type="evidence" value="ECO:0007669"/>
    <property type="project" value="UniProtKB-KW"/>
</dbReference>
<dbReference type="InterPro" id="IPR000829">
    <property type="entry name" value="DAGK"/>
</dbReference>
<keyword evidence="18" id="KW-0479">Metal-binding</keyword>
<dbReference type="AlphaFoldDB" id="A0A9Q6HQB3"/>
<evidence type="ECO:0000313" key="21">
    <source>
        <dbReference type="Proteomes" id="UP000241960"/>
    </source>
</evidence>
<evidence type="ECO:0000256" key="4">
    <source>
        <dbReference type="ARBA" id="ARBA00022516"/>
    </source>
</evidence>
<keyword evidence="8 20" id="KW-0418">Kinase</keyword>
<evidence type="ECO:0000256" key="19">
    <source>
        <dbReference type="SAM" id="Phobius"/>
    </source>
</evidence>
<name>A0A9Q6HQB3_9STAP</name>
<evidence type="ECO:0000256" key="11">
    <source>
        <dbReference type="ARBA" id="ARBA00023098"/>
    </source>
</evidence>
<feature type="transmembrane region" description="Helical" evidence="19">
    <location>
        <begin position="21"/>
        <end position="40"/>
    </location>
</feature>
<dbReference type="InterPro" id="IPR036945">
    <property type="entry name" value="DAGK_sf"/>
</dbReference>
<comment type="subcellular location">
    <subcellularLocation>
        <location evidence="1">Cell membrane</location>
        <topology evidence="1">Multi-pass membrane protein</topology>
    </subcellularLocation>
</comment>
<dbReference type="InterPro" id="IPR033717">
    <property type="entry name" value="UDPK"/>
</dbReference>
<dbReference type="GO" id="GO:0005524">
    <property type="term" value="F:ATP binding"/>
    <property type="evidence" value="ECO:0007669"/>
    <property type="project" value="UniProtKB-KW"/>
</dbReference>
<dbReference type="Gene3D" id="1.10.287.3610">
    <property type="match status" value="1"/>
</dbReference>
<evidence type="ECO:0000256" key="7">
    <source>
        <dbReference type="ARBA" id="ARBA00022741"/>
    </source>
</evidence>
<dbReference type="RefSeq" id="WP_071331614.1">
    <property type="nucleotide sequence ID" value="NZ_CP018199.1"/>
</dbReference>
<dbReference type="PANTHER" id="PTHR34299">
    <property type="entry name" value="DIACYLGLYCEROL KINASE"/>
    <property type="match status" value="1"/>
</dbReference>
<dbReference type="PANTHER" id="PTHR34299:SF1">
    <property type="entry name" value="DIACYLGLYCEROL KINASE"/>
    <property type="match status" value="1"/>
</dbReference>
<keyword evidence="11" id="KW-0443">Lipid metabolism</keyword>
<evidence type="ECO:0000256" key="17">
    <source>
        <dbReference type="PIRSR" id="PIRSR600829-3"/>
    </source>
</evidence>
<keyword evidence="9 17" id="KW-0067">ATP-binding</keyword>
<evidence type="ECO:0000256" key="9">
    <source>
        <dbReference type="ARBA" id="ARBA00022840"/>
    </source>
</evidence>
<evidence type="ECO:0000256" key="15">
    <source>
        <dbReference type="PIRSR" id="PIRSR600829-1"/>
    </source>
</evidence>
<comment type="cofactor">
    <cofactor evidence="18">
        <name>Mg(2+)</name>
        <dbReference type="ChEBI" id="CHEBI:18420"/>
    </cofactor>
    <text evidence="18">Mn(2+), Zn(2+), Cd(2+) and Co(2+) support activity to lesser extents.</text>
</comment>
<evidence type="ECO:0000256" key="5">
    <source>
        <dbReference type="ARBA" id="ARBA00022679"/>
    </source>
</evidence>
<comment type="similarity">
    <text evidence="2">Belongs to the bacterial diacylglycerol kinase family.</text>
</comment>
<dbReference type="GO" id="GO:0008654">
    <property type="term" value="P:phospholipid biosynthetic process"/>
    <property type="evidence" value="ECO:0007669"/>
    <property type="project" value="UniProtKB-KW"/>
</dbReference>
<evidence type="ECO:0000256" key="13">
    <source>
        <dbReference type="ARBA" id="ARBA00023209"/>
    </source>
</evidence>
<keyword evidence="12 19" id="KW-0472">Membrane</keyword>